<organism evidence="10 11">
    <name type="scientific">Eptatretus burgeri</name>
    <name type="common">Inshore hagfish</name>
    <dbReference type="NCBI Taxonomy" id="7764"/>
    <lineage>
        <taxon>Eukaryota</taxon>
        <taxon>Metazoa</taxon>
        <taxon>Chordata</taxon>
        <taxon>Craniata</taxon>
        <taxon>Vertebrata</taxon>
        <taxon>Cyclostomata</taxon>
        <taxon>Myxini</taxon>
        <taxon>Myxiniformes</taxon>
        <taxon>Myxinidae</taxon>
        <taxon>Eptatretinae</taxon>
        <taxon>Eptatretus</taxon>
    </lineage>
</organism>
<accession>A0A8C4PXM6</accession>
<comment type="subcellular location">
    <subcellularLocation>
        <location evidence="1">Nucleus</location>
    </subcellularLocation>
</comment>
<dbReference type="GO" id="GO:0042800">
    <property type="term" value="F:histone H3K4 methyltransferase activity"/>
    <property type="evidence" value="ECO:0007669"/>
    <property type="project" value="InterPro"/>
</dbReference>
<feature type="compositionally biased region" description="Basic and acidic residues" evidence="8">
    <location>
        <begin position="537"/>
        <end position="548"/>
    </location>
</feature>
<keyword evidence="3" id="KW-0808">Transferase</keyword>
<dbReference type="SUPFAM" id="SSF54928">
    <property type="entry name" value="RNA-binding domain, RBD"/>
    <property type="match status" value="1"/>
</dbReference>
<feature type="compositionally biased region" description="Basic residues" evidence="8">
    <location>
        <begin position="13"/>
        <end position="35"/>
    </location>
</feature>
<evidence type="ECO:0000256" key="6">
    <source>
        <dbReference type="ARBA" id="ARBA00023242"/>
    </source>
</evidence>
<protein>
    <recommendedName>
        <fullName evidence="9">RRM domain-containing protein</fullName>
    </recommendedName>
</protein>
<keyword evidence="2" id="KW-0489">Methyltransferase</keyword>
<name>A0A8C4PXM6_EPTBU</name>
<dbReference type="SMART" id="SM00360">
    <property type="entry name" value="RRM"/>
    <property type="match status" value="1"/>
</dbReference>
<feature type="region of interest" description="Disordered" evidence="8">
    <location>
        <begin position="530"/>
        <end position="563"/>
    </location>
</feature>
<dbReference type="Pfam" id="PF00076">
    <property type="entry name" value="RRM_1"/>
    <property type="match status" value="1"/>
</dbReference>
<feature type="compositionally biased region" description="Polar residues" evidence="8">
    <location>
        <begin position="551"/>
        <end position="563"/>
    </location>
</feature>
<proteinExistence type="predicted"/>
<feature type="compositionally biased region" description="Polar residues" evidence="8">
    <location>
        <begin position="641"/>
        <end position="650"/>
    </location>
</feature>
<feature type="compositionally biased region" description="Polar residues" evidence="8">
    <location>
        <begin position="598"/>
        <end position="614"/>
    </location>
</feature>
<reference evidence="10" key="1">
    <citation type="submission" date="2025-05" db="UniProtKB">
        <authorList>
            <consortium name="Ensembl"/>
        </authorList>
    </citation>
    <scope>IDENTIFICATION</scope>
</reference>
<feature type="region of interest" description="Disordered" evidence="8">
    <location>
        <begin position="213"/>
        <end position="334"/>
    </location>
</feature>
<evidence type="ECO:0000256" key="8">
    <source>
        <dbReference type="SAM" id="MobiDB-lite"/>
    </source>
</evidence>
<dbReference type="GO" id="GO:0048188">
    <property type="term" value="C:Set1C/COMPASS complex"/>
    <property type="evidence" value="ECO:0007669"/>
    <property type="project" value="TreeGrafter"/>
</dbReference>
<dbReference type="Gene3D" id="3.30.70.330">
    <property type="match status" value="1"/>
</dbReference>
<keyword evidence="7" id="KW-0694">RNA-binding</keyword>
<feature type="compositionally biased region" description="Pro residues" evidence="8">
    <location>
        <begin position="678"/>
        <end position="687"/>
    </location>
</feature>
<keyword evidence="11" id="KW-1185">Reference proteome</keyword>
<keyword evidence="5" id="KW-0156">Chromatin regulator</keyword>
<evidence type="ECO:0000256" key="3">
    <source>
        <dbReference type="ARBA" id="ARBA00022679"/>
    </source>
</evidence>
<dbReference type="PANTHER" id="PTHR45814">
    <property type="entry name" value="HISTONE-LYSINE N-METHYLTRANSFERASE SETD1"/>
    <property type="match status" value="1"/>
</dbReference>
<dbReference type="InterPro" id="IPR000504">
    <property type="entry name" value="RRM_dom"/>
</dbReference>
<evidence type="ECO:0000256" key="4">
    <source>
        <dbReference type="ARBA" id="ARBA00022691"/>
    </source>
</evidence>
<dbReference type="Ensembl" id="ENSEBUT00000003548.1">
    <property type="protein sequence ID" value="ENSEBUP00000003184.1"/>
    <property type="gene ID" value="ENSEBUG00000002344.1"/>
</dbReference>
<feature type="compositionally biased region" description="Basic and acidic residues" evidence="8">
    <location>
        <begin position="618"/>
        <end position="632"/>
    </location>
</feature>
<dbReference type="Proteomes" id="UP000694388">
    <property type="component" value="Unplaced"/>
</dbReference>
<dbReference type="Ensembl" id="ENSEBUT00000003558.1">
    <property type="protein sequence ID" value="ENSEBUP00000003194.1"/>
    <property type="gene ID" value="ENSEBUG00000002344.1"/>
</dbReference>
<evidence type="ECO:0000256" key="5">
    <source>
        <dbReference type="ARBA" id="ARBA00022853"/>
    </source>
</evidence>
<keyword evidence="4" id="KW-0949">S-adenosyl-L-methionine</keyword>
<dbReference type="PANTHER" id="PTHR45814:SF2">
    <property type="entry name" value="HISTONE-LYSINE N-METHYLTRANSFERASE SETD1"/>
    <property type="match status" value="1"/>
</dbReference>
<dbReference type="InterPro" id="IPR044570">
    <property type="entry name" value="Set1-like"/>
</dbReference>
<keyword evidence="6" id="KW-0539">Nucleus</keyword>
<evidence type="ECO:0000256" key="7">
    <source>
        <dbReference type="PROSITE-ProRule" id="PRU00176"/>
    </source>
</evidence>
<feature type="compositionally biased region" description="Low complexity" evidence="8">
    <location>
        <begin position="272"/>
        <end position="282"/>
    </location>
</feature>
<dbReference type="GeneTree" id="ENSGT00940000162290"/>
<feature type="region of interest" description="Disordered" evidence="8">
    <location>
        <begin position="586"/>
        <end position="687"/>
    </location>
</feature>
<sequence length="823" mass="88639">MEHSSLSGERSSHQHHHHHHHHHQQQHHTHHHHHNQQQQQSWKSYKLLVDPALKKGHQKVYRYDGIAFNLPNAGFPAVDVVRDPRHRRVWSRSRDVDLPVPKFKIDEFYVGQIPPKEVTFVKLNDNVKESFLAEMCKRFGELEEVEIVYNPKNRKHLGLAKVVFTTVRGAKEAVKNLHNTSVMGSIIHAQLDIKGEQRKKYFNLIVSGKFTPQTVPAGSRPRLETFPPPLPDPALANDPRIRRGESLTSLPNLGPSPTGRCGTPYSQETVFSGSSTGSGSYGHFTPLSAQGTPGTPRQGTPYSQDSAFSSHPGTPAFPFVQRPPLESPGFNSSRRNDSTFVDSYSLGRQDLVFPIASSLSFPPSSAFAKSYSSDVTNIQASDFAATTQLFPRQMSSTFSDIHRPVSFLGLSRDKPPMLHSFPTCSTDGEPRAAADGLPSGRTFVNSRGGGSDCIGVPNTTTARTAGSEYYSCSSLDGAHGNEFYTPESSHTAATGNAVRPPSIDGEVGAKHCVSPTFSACMEPPNILPVSSSVTPGAREKGGPEKLVEDSLAQSETEPSHSSLDSRIAMLLREQGGKFSFLRVGADSESDGEADGRSAASTSLAKVPSSTTIVTDSRAVPEHVGLSDDKTVKADGFGMDSSPRSNHTDMGQLSGEDMEISDGEASPIVEHSTGLPSTVPLPPPPLPPPPIIPPVPSLAVPPPGFGVQAPQAGFQLPLPLPLPLLTAELPSPDCYGIIDLMNRTARQPGAGQLPFPLQSQLLNRVIGLAREQAASSPFAPSPEMLGRVGTMVRDILFAQQQRISLSGAIPLNSTGMPSSFSFGF</sequence>
<evidence type="ECO:0000313" key="10">
    <source>
        <dbReference type="Ensembl" id="ENSEBUP00000003194.1"/>
    </source>
</evidence>
<feature type="compositionally biased region" description="Polar residues" evidence="8">
    <location>
        <begin position="287"/>
        <end position="312"/>
    </location>
</feature>
<evidence type="ECO:0000259" key="9">
    <source>
        <dbReference type="PROSITE" id="PS50102"/>
    </source>
</evidence>
<dbReference type="InterPro" id="IPR035979">
    <property type="entry name" value="RBD_domain_sf"/>
</dbReference>
<evidence type="ECO:0000256" key="1">
    <source>
        <dbReference type="ARBA" id="ARBA00004123"/>
    </source>
</evidence>
<dbReference type="PROSITE" id="PS50102">
    <property type="entry name" value="RRM"/>
    <property type="match status" value="1"/>
</dbReference>
<feature type="region of interest" description="Disordered" evidence="8">
    <location>
        <begin position="1"/>
        <end position="42"/>
    </location>
</feature>
<dbReference type="GO" id="GO:0032259">
    <property type="term" value="P:methylation"/>
    <property type="evidence" value="ECO:0007669"/>
    <property type="project" value="UniProtKB-KW"/>
</dbReference>
<evidence type="ECO:0000313" key="11">
    <source>
        <dbReference type="Proteomes" id="UP000694388"/>
    </source>
</evidence>
<dbReference type="FunFam" id="3.30.70.330:FF:000178">
    <property type="entry name" value="Histone-lysine N-methyltransferase"/>
    <property type="match status" value="1"/>
</dbReference>
<feature type="domain" description="RRM" evidence="9">
    <location>
        <begin position="106"/>
        <end position="194"/>
    </location>
</feature>
<dbReference type="InterPro" id="IPR012677">
    <property type="entry name" value="Nucleotide-bd_a/b_plait_sf"/>
</dbReference>
<dbReference type="AlphaFoldDB" id="A0A8C4PXM6"/>
<dbReference type="GO" id="GO:0003723">
    <property type="term" value="F:RNA binding"/>
    <property type="evidence" value="ECO:0007669"/>
    <property type="project" value="UniProtKB-UniRule"/>
</dbReference>
<evidence type="ECO:0000256" key="2">
    <source>
        <dbReference type="ARBA" id="ARBA00022603"/>
    </source>
</evidence>